<dbReference type="Proteomes" id="UP000277580">
    <property type="component" value="Unassembled WGS sequence"/>
</dbReference>
<reference evidence="3 4" key="1">
    <citation type="journal article" date="2018" name="Nat. Ecol. Evol.">
        <title>Pezizomycetes genomes reveal the molecular basis of ectomycorrhizal truffle lifestyle.</title>
        <authorList>
            <person name="Murat C."/>
            <person name="Payen T."/>
            <person name="Noel B."/>
            <person name="Kuo A."/>
            <person name="Morin E."/>
            <person name="Chen J."/>
            <person name="Kohler A."/>
            <person name="Krizsan K."/>
            <person name="Balestrini R."/>
            <person name="Da Silva C."/>
            <person name="Montanini B."/>
            <person name="Hainaut M."/>
            <person name="Levati E."/>
            <person name="Barry K.W."/>
            <person name="Belfiori B."/>
            <person name="Cichocki N."/>
            <person name="Clum A."/>
            <person name="Dockter R.B."/>
            <person name="Fauchery L."/>
            <person name="Guy J."/>
            <person name="Iotti M."/>
            <person name="Le Tacon F."/>
            <person name="Lindquist E.A."/>
            <person name="Lipzen A."/>
            <person name="Malagnac F."/>
            <person name="Mello A."/>
            <person name="Molinier V."/>
            <person name="Miyauchi S."/>
            <person name="Poulain J."/>
            <person name="Riccioni C."/>
            <person name="Rubini A."/>
            <person name="Sitrit Y."/>
            <person name="Splivallo R."/>
            <person name="Traeger S."/>
            <person name="Wang M."/>
            <person name="Zifcakova L."/>
            <person name="Wipf D."/>
            <person name="Zambonelli A."/>
            <person name="Paolocci F."/>
            <person name="Nowrousian M."/>
            <person name="Ottonello S."/>
            <person name="Baldrian P."/>
            <person name="Spatafora J.W."/>
            <person name="Henrissat B."/>
            <person name="Nagy L.G."/>
            <person name="Aury J.M."/>
            <person name="Wincker P."/>
            <person name="Grigoriev I.V."/>
            <person name="Bonfante P."/>
            <person name="Martin F.M."/>
        </authorList>
    </citation>
    <scope>NUCLEOTIDE SEQUENCE [LARGE SCALE GENOMIC DNA]</scope>
    <source>
        <strain evidence="3 4">CCBAS932</strain>
    </source>
</reference>
<dbReference type="InParanoid" id="A0A3N4KY82"/>
<feature type="transmembrane region" description="Helical" evidence="2">
    <location>
        <begin position="12"/>
        <end position="34"/>
    </location>
</feature>
<feature type="region of interest" description="Disordered" evidence="1">
    <location>
        <begin position="190"/>
        <end position="219"/>
    </location>
</feature>
<feature type="transmembrane region" description="Helical" evidence="2">
    <location>
        <begin position="75"/>
        <end position="93"/>
    </location>
</feature>
<keyword evidence="2" id="KW-0812">Transmembrane</keyword>
<keyword evidence="2" id="KW-0472">Membrane</keyword>
<dbReference type="AlphaFoldDB" id="A0A3N4KY82"/>
<keyword evidence="2" id="KW-1133">Transmembrane helix</keyword>
<feature type="transmembrane region" description="Helical" evidence="2">
    <location>
        <begin position="98"/>
        <end position="117"/>
    </location>
</feature>
<evidence type="ECO:0000313" key="4">
    <source>
        <dbReference type="Proteomes" id="UP000277580"/>
    </source>
</evidence>
<protein>
    <recommendedName>
        <fullName evidence="5">MARVEL domain-containing protein</fullName>
    </recommendedName>
</protein>
<dbReference type="OrthoDB" id="5352400at2759"/>
<dbReference type="EMBL" id="ML119119">
    <property type="protein sequence ID" value="RPB14212.1"/>
    <property type="molecule type" value="Genomic_DNA"/>
</dbReference>
<evidence type="ECO:0000313" key="3">
    <source>
        <dbReference type="EMBL" id="RPB14212.1"/>
    </source>
</evidence>
<feature type="transmembrane region" description="Helical" evidence="2">
    <location>
        <begin position="163"/>
        <end position="186"/>
    </location>
</feature>
<organism evidence="3 4">
    <name type="scientific">Morchella conica CCBAS932</name>
    <dbReference type="NCBI Taxonomy" id="1392247"/>
    <lineage>
        <taxon>Eukaryota</taxon>
        <taxon>Fungi</taxon>
        <taxon>Dikarya</taxon>
        <taxon>Ascomycota</taxon>
        <taxon>Pezizomycotina</taxon>
        <taxon>Pezizomycetes</taxon>
        <taxon>Pezizales</taxon>
        <taxon>Morchellaceae</taxon>
        <taxon>Morchella</taxon>
    </lineage>
</organism>
<name>A0A3N4KY82_9PEZI</name>
<gene>
    <name evidence="3" type="ORF">P167DRAFT_534447</name>
</gene>
<sequence length="219" mass="24038">MAYINRWKHVWLLRSLFVFEFLLLTALLGLIGYANPDTFTTKLRLDGALNGFNSSPAISTGASTPYVWTTTLTKYNLSLSVASFLLFVVQGALYILEFYVPVVAVVLKAALMGAWGFSVHSQSGSDYTDAKHPSPSPWYLRKSCDVVYYQSNKNYCHEAKATFGISVMLLACYGALIVLAVVSLLAKKPPGMEKKKGQDVEDGNGSDNDSLELDGGARW</sequence>
<feature type="compositionally biased region" description="Acidic residues" evidence="1">
    <location>
        <begin position="200"/>
        <end position="212"/>
    </location>
</feature>
<proteinExistence type="predicted"/>
<evidence type="ECO:0008006" key="5">
    <source>
        <dbReference type="Google" id="ProtNLM"/>
    </source>
</evidence>
<feature type="compositionally biased region" description="Basic and acidic residues" evidence="1">
    <location>
        <begin position="190"/>
        <end position="199"/>
    </location>
</feature>
<accession>A0A3N4KY82</accession>
<evidence type="ECO:0000256" key="1">
    <source>
        <dbReference type="SAM" id="MobiDB-lite"/>
    </source>
</evidence>
<keyword evidence="4" id="KW-1185">Reference proteome</keyword>
<evidence type="ECO:0000256" key="2">
    <source>
        <dbReference type="SAM" id="Phobius"/>
    </source>
</evidence>